<dbReference type="GO" id="GO:0004065">
    <property type="term" value="F:arylsulfatase activity"/>
    <property type="evidence" value="ECO:0007669"/>
    <property type="project" value="TreeGrafter"/>
</dbReference>
<evidence type="ECO:0000259" key="7">
    <source>
        <dbReference type="Pfam" id="PF00884"/>
    </source>
</evidence>
<sequence length="460" mass="52987">MRIIFFHFSLIFTLIISASCQREDNKQTEKPNIVLLFVDDWGWNDVGYRNPLFDTPNINQLKSDGMDFSRAYIATPTCSPSRGSLLTGKEPVRFQMVRHIPDGGEKVMRGADLEYHMHIKDPAQLPSRNWLPLEEITYAERLKELGYFNQFIGKWHLGKEEFYPTQQGFDALYGTTDFGHPKNYYPPYFKEPNPLSNVEEDEYLTDELTNATVDFIKNYDESKPFMLTYWYYSVHGPFIGRKDKVQYYKEKGLEGKYAQYAAMVSCVDESVGKIRQALTEKGIAENTIIMLISDQGGPFDNAPLRGGKMGGYTLCEGGARVPFIVYYPGITQAGSESSTPVQSLDIYPTLIEIASGKTCEDQWIQGKSLLPLLKNEAFEERQLYFFRSYEDQYCAVMEGDWKLIKYHSGLYELYHLKEDIGESNNLYESESEKAKYLTESLNRWEKEVMNQANVRTIQGL</sequence>
<comment type="cofactor">
    <cofactor evidence="1">
        <name>Ca(2+)</name>
        <dbReference type="ChEBI" id="CHEBI:29108"/>
    </cofactor>
</comment>
<keyword evidence="9" id="KW-1185">Reference proteome</keyword>
<dbReference type="Gene3D" id="3.30.1120.10">
    <property type="match status" value="1"/>
</dbReference>
<protein>
    <submittedName>
        <fullName evidence="8">Sulfatase</fullName>
    </submittedName>
</protein>
<gene>
    <name evidence="8" type="ORF">PEDI_48420</name>
</gene>
<evidence type="ECO:0000313" key="9">
    <source>
        <dbReference type="Proteomes" id="UP001310022"/>
    </source>
</evidence>
<dbReference type="GO" id="GO:0046872">
    <property type="term" value="F:metal ion binding"/>
    <property type="evidence" value="ECO:0007669"/>
    <property type="project" value="UniProtKB-KW"/>
</dbReference>
<dbReference type="PANTHER" id="PTHR42693">
    <property type="entry name" value="ARYLSULFATASE FAMILY MEMBER"/>
    <property type="match status" value="1"/>
</dbReference>
<accession>A0AAN4W496</accession>
<keyword evidence="6" id="KW-0106">Calcium</keyword>
<keyword evidence="4" id="KW-0732">Signal</keyword>
<dbReference type="Gene3D" id="3.40.720.10">
    <property type="entry name" value="Alkaline Phosphatase, subunit A"/>
    <property type="match status" value="1"/>
</dbReference>
<feature type="domain" description="Sulfatase N-terminal" evidence="7">
    <location>
        <begin position="31"/>
        <end position="354"/>
    </location>
</feature>
<keyword evidence="5" id="KW-0378">Hydrolase</keyword>
<dbReference type="PANTHER" id="PTHR42693:SF42">
    <property type="entry name" value="ARYLSULFATASE G"/>
    <property type="match status" value="1"/>
</dbReference>
<evidence type="ECO:0000256" key="4">
    <source>
        <dbReference type="ARBA" id="ARBA00022729"/>
    </source>
</evidence>
<comment type="similarity">
    <text evidence="2">Belongs to the sulfatase family.</text>
</comment>
<dbReference type="Pfam" id="PF00884">
    <property type="entry name" value="Sulfatase"/>
    <property type="match status" value="1"/>
</dbReference>
<evidence type="ECO:0000256" key="2">
    <source>
        <dbReference type="ARBA" id="ARBA00008779"/>
    </source>
</evidence>
<dbReference type="AlphaFoldDB" id="A0AAN4W496"/>
<dbReference type="SUPFAM" id="SSF53649">
    <property type="entry name" value="Alkaline phosphatase-like"/>
    <property type="match status" value="1"/>
</dbReference>
<dbReference type="InterPro" id="IPR017850">
    <property type="entry name" value="Alkaline_phosphatase_core_sf"/>
</dbReference>
<dbReference type="PROSITE" id="PS00523">
    <property type="entry name" value="SULFATASE_1"/>
    <property type="match status" value="1"/>
</dbReference>
<dbReference type="CDD" id="cd16144">
    <property type="entry name" value="ARS_like"/>
    <property type="match status" value="1"/>
</dbReference>
<evidence type="ECO:0000313" key="8">
    <source>
        <dbReference type="EMBL" id="GJM64290.1"/>
    </source>
</evidence>
<dbReference type="RefSeq" id="WP_338239359.1">
    <property type="nucleotide sequence ID" value="NZ_BQKE01000004.1"/>
</dbReference>
<dbReference type="PROSITE" id="PS51257">
    <property type="entry name" value="PROKAR_LIPOPROTEIN"/>
    <property type="match status" value="1"/>
</dbReference>
<proteinExistence type="inferred from homology"/>
<dbReference type="InterPro" id="IPR050738">
    <property type="entry name" value="Sulfatase"/>
</dbReference>
<evidence type="ECO:0000256" key="3">
    <source>
        <dbReference type="ARBA" id="ARBA00022723"/>
    </source>
</evidence>
<evidence type="ECO:0000256" key="1">
    <source>
        <dbReference type="ARBA" id="ARBA00001913"/>
    </source>
</evidence>
<organism evidence="8 9">
    <name type="scientific">Persicobacter diffluens</name>
    <dbReference type="NCBI Taxonomy" id="981"/>
    <lineage>
        <taxon>Bacteria</taxon>
        <taxon>Pseudomonadati</taxon>
        <taxon>Bacteroidota</taxon>
        <taxon>Cytophagia</taxon>
        <taxon>Cytophagales</taxon>
        <taxon>Persicobacteraceae</taxon>
        <taxon>Persicobacter</taxon>
    </lineage>
</organism>
<dbReference type="Proteomes" id="UP001310022">
    <property type="component" value="Unassembled WGS sequence"/>
</dbReference>
<evidence type="ECO:0000256" key="5">
    <source>
        <dbReference type="ARBA" id="ARBA00022801"/>
    </source>
</evidence>
<evidence type="ECO:0000256" key="6">
    <source>
        <dbReference type="ARBA" id="ARBA00022837"/>
    </source>
</evidence>
<reference evidence="8 9" key="1">
    <citation type="submission" date="2021-12" db="EMBL/GenBank/DDBJ databases">
        <title>Genome sequencing of bacteria with rrn-lacking chromosome and rrn-plasmid.</title>
        <authorList>
            <person name="Anda M."/>
            <person name="Iwasaki W."/>
        </authorList>
    </citation>
    <scope>NUCLEOTIDE SEQUENCE [LARGE SCALE GENOMIC DNA]</scope>
    <source>
        <strain evidence="8 9">NBRC 15940</strain>
    </source>
</reference>
<dbReference type="EMBL" id="BQKE01000004">
    <property type="protein sequence ID" value="GJM64290.1"/>
    <property type="molecule type" value="Genomic_DNA"/>
</dbReference>
<keyword evidence="3" id="KW-0479">Metal-binding</keyword>
<name>A0AAN4W496_9BACT</name>
<dbReference type="InterPro" id="IPR024607">
    <property type="entry name" value="Sulfatase_CS"/>
</dbReference>
<dbReference type="InterPro" id="IPR000917">
    <property type="entry name" value="Sulfatase_N"/>
</dbReference>
<comment type="caution">
    <text evidence="8">The sequence shown here is derived from an EMBL/GenBank/DDBJ whole genome shotgun (WGS) entry which is preliminary data.</text>
</comment>